<evidence type="ECO:0000313" key="4">
    <source>
        <dbReference type="Proteomes" id="UP001241747"/>
    </source>
</evidence>
<dbReference type="EMBL" id="JAUSVY010000009">
    <property type="protein sequence ID" value="MDQ0506754.1"/>
    <property type="molecule type" value="Genomic_DNA"/>
</dbReference>
<sequence length="562" mass="60259">MRAALFFHPEGYSTRSPKLMGRNAAGESFLKGFLAHSRAADFSALVDEPAHGEAFRAAVAAAGRAEPVSVFDRGRTGQLARVGTLFHPGPDIVSHACRRSLFQETAWSLCGITHTTSSAGAMDAITAMVAGPVQPWDALICTSSAVKANVEHLLAGETERLWQRLGTTRTVVSRLPVIPLGIDTGAFAFSALERDAARAAFGVSDAALVVLFMGRLSFHAKAHPLAMYQALEAAARTSGRPVVLVECGWFANAWIADAFTEGAAAACPNVRVVRRDGRKAAERRAAWAAADVFCSLSDNIQETFGLTPVEAMAAGLPVVVSDWDGYRDTVRDGIDGFRIPTLMPAPGLGQDLAARHALGLDSYDVYCGLTSAVVAVDVEAAAQAFHTLFTAPELRRRMGEAGRARARDIYDWSAIIPRYERLWRELEEVRNAHRAIAPAAPCSWPARPDPFTAFAAYPTHALRADTVLELAEVDAAHAQARARAALGLKMVNFADMVRPTADELQTILAAAAEGPAPAATLVAGIAPDRHAHALRLLAWLAKLGLLRMTRRHDKVTERAIIS</sequence>
<organism evidence="3 4">
    <name type="scientific">Xanthobacter agilis</name>
    <dbReference type="NCBI Taxonomy" id="47492"/>
    <lineage>
        <taxon>Bacteria</taxon>
        <taxon>Pseudomonadati</taxon>
        <taxon>Pseudomonadota</taxon>
        <taxon>Alphaproteobacteria</taxon>
        <taxon>Hyphomicrobiales</taxon>
        <taxon>Xanthobacteraceae</taxon>
        <taxon>Xanthobacter</taxon>
    </lineage>
</organism>
<name>A0ABU0LHX5_XANAG</name>
<evidence type="ECO:0000256" key="1">
    <source>
        <dbReference type="ARBA" id="ARBA00022676"/>
    </source>
</evidence>
<dbReference type="PANTHER" id="PTHR12526">
    <property type="entry name" value="GLYCOSYLTRANSFERASE"/>
    <property type="match status" value="1"/>
</dbReference>
<keyword evidence="4" id="KW-1185">Reference proteome</keyword>
<evidence type="ECO:0000313" key="3">
    <source>
        <dbReference type="EMBL" id="MDQ0506754.1"/>
    </source>
</evidence>
<dbReference type="PANTHER" id="PTHR12526:SF510">
    <property type="entry name" value="D-INOSITOL 3-PHOSPHATE GLYCOSYLTRANSFERASE"/>
    <property type="match status" value="1"/>
</dbReference>
<dbReference type="Gene3D" id="3.40.50.2000">
    <property type="entry name" value="Glycogen Phosphorylase B"/>
    <property type="match status" value="1"/>
</dbReference>
<dbReference type="RefSeq" id="WP_307500676.1">
    <property type="nucleotide sequence ID" value="NZ_JAUSVY010000009.1"/>
</dbReference>
<comment type="caution">
    <text evidence="3">The sequence shown here is derived from an EMBL/GenBank/DDBJ whole genome shotgun (WGS) entry which is preliminary data.</text>
</comment>
<proteinExistence type="predicted"/>
<gene>
    <name evidence="3" type="ORF">QOZ94_003568</name>
</gene>
<accession>A0ABU0LHX5</accession>
<evidence type="ECO:0000256" key="2">
    <source>
        <dbReference type="ARBA" id="ARBA00022679"/>
    </source>
</evidence>
<keyword evidence="2" id="KW-0808">Transferase</keyword>
<keyword evidence="1" id="KW-0328">Glycosyltransferase</keyword>
<dbReference type="Pfam" id="PF13692">
    <property type="entry name" value="Glyco_trans_1_4"/>
    <property type="match status" value="1"/>
</dbReference>
<dbReference type="SUPFAM" id="SSF53756">
    <property type="entry name" value="UDP-Glycosyltransferase/glycogen phosphorylase"/>
    <property type="match status" value="1"/>
</dbReference>
<dbReference type="CDD" id="cd03801">
    <property type="entry name" value="GT4_PimA-like"/>
    <property type="match status" value="1"/>
</dbReference>
<protein>
    <submittedName>
        <fullName evidence="3">Glycosyltransferase involved in cell wall biosynthesis</fullName>
    </submittedName>
</protein>
<dbReference type="Proteomes" id="UP001241747">
    <property type="component" value="Unassembled WGS sequence"/>
</dbReference>
<reference evidence="3 4" key="1">
    <citation type="submission" date="2023-07" db="EMBL/GenBank/DDBJ databases">
        <title>Genomic Encyclopedia of Type Strains, Phase IV (KMG-IV): sequencing the most valuable type-strain genomes for metagenomic binning, comparative biology and taxonomic classification.</title>
        <authorList>
            <person name="Goeker M."/>
        </authorList>
    </citation>
    <scope>NUCLEOTIDE SEQUENCE [LARGE SCALE GENOMIC DNA]</scope>
    <source>
        <strain evidence="3 4">DSM 3770</strain>
    </source>
</reference>